<feature type="region of interest" description="Disordered" evidence="1">
    <location>
        <begin position="144"/>
        <end position="163"/>
    </location>
</feature>
<keyword evidence="3" id="KW-1185">Reference proteome</keyword>
<dbReference type="EMBL" id="DS178343">
    <property type="protein sequence ID" value="EFP91181.2"/>
    <property type="molecule type" value="Genomic_DNA"/>
</dbReference>
<dbReference type="VEuPathDB" id="FungiDB:PGTG_16372"/>
<dbReference type="OrthoDB" id="2508363at2759"/>
<dbReference type="KEGG" id="pgr:PGTG_16372"/>
<dbReference type="GeneID" id="10528840"/>
<evidence type="ECO:0000313" key="2">
    <source>
        <dbReference type="EMBL" id="EFP91181.2"/>
    </source>
</evidence>
<organism evidence="2 3">
    <name type="scientific">Puccinia graminis f. sp. tritici (strain CRL 75-36-700-3 / race SCCL)</name>
    <name type="common">Black stem rust fungus</name>
    <dbReference type="NCBI Taxonomy" id="418459"/>
    <lineage>
        <taxon>Eukaryota</taxon>
        <taxon>Fungi</taxon>
        <taxon>Dikarya</taxon>
        <taxon>Basidiomycota</taxon>
        <taxon>Pucciniomycotina</taxon>
        <taxon>Pucciniomycetes</taxon>
        <taxon>Pucciniales</taxon>
        <taxon>Pucciniaceae</taxon>
        <taxon>Puccinia</taxon>
    </lineage>
</organism>
<sequence length="163" mass="18400">MSTRSSRPDLTGPLPAPTSQLQIKKKTAGTADSLSTTDHMNNPDSQSKKRDEAMDLDDPLTSSEVTQKRQDSPEIVTMTKKEKICFLVKEHVAIWKNFEKEKASGVTNELKTIIHQAQESQKALQKLITKEELEGYVKGWNPWDAKRELFPPPPKKEGKKKSL</sequence>
<name>E3L3Q6_PUCGT</name>
<evidence type="ECO:0000313" key="3">
    <source>
        <dbReference type="Proteomes" id="UP000008783"/>
    </source>
</evidence>
<accession>E3L3Q6</accession>
<dbReference type="RefSeq" id="XP_003335600.2">
    <property type="nucleotide sequence ID" value="XM_003335552.2"/>
</dbReference>
<reference evidence="3" key="2">
    <citation type="journal article" date="2011" name="Proc. Natl. Acad. Sci. U.S.A.">
        <title>Obligate biotrophy features unraveled by the genomic analysis of rust fungi.</title>
        <authorList>
            <person name="Duplessis S."/>
            <person name="Cuomo C.A."/>
            <person name="Lin Y.-C."/>
            <person name="Aerts A."/>
            <person name="Tisserant E."/>
            <person name="Veneault-Fourrey C."/>
            <person name="Joly D.L."/>
            <person name="Hacquard S."/>
            <person name="Amselem J."/>
            <person name="Cantarel B.L."/>
            <person name="Chiu R."/>
            <person name="Coutinho P.M."/>
            <person name="Feau N."/>
            <person name="Field M."/>
            <person name="Frey P."/>
            <person name="Gelhaye E."/>
            <person name="Goldberg J."/>
            <person name="Grabherr M.G."/>
            <person name="Kodira C.D."/>
            <person name="Kohler A."/>
            <person name="Kuees U."/>
            <person name="Lindquist E.A."/>
            <person name="Lucas S.M."/>
            <person name="Mago R."/>
            <person name="Mauceli E."/>
            <person name="Morin E."/>
            <person name="Murat C."/>
            <person name="Pangilinan J.L."/>
            <person name="Park R."/>
            <person name="Pearson M."/>
            <person name="Quesneville H."/>
            <person name="Rouhier N."/>
            <person name="Sakthikumar S."/>
            <person name="Salamov A.A."/>
            <person name="Schmutz J."/>
            <person name="Selles B."/>
            <person name="Shapiro H."/>
            <person name="Tanguay P."/>
            <person name="Tuskan G.A."/>
            <person name="Henrissat B."/>
            <person name="Van de Peer Y."/>
            <person name="Rouze P."/>
            <person name="Ellis J.G."/>
            <person name="Dodds P.N."/>
            <person name="Schein J.E."/>
            <person name="Zhong S."/>
            <person name="Hamelin R.C."/>
            <person name="Grigoriev I.V."/>
            <person name="Szabo L.J."/>
            <person name="Martin F."/>
        </authorList>
    </citation>
    <scope>NUCLEOTIDE SEQUENCE [LARGE SCALE GENOMIC DNA]</scope>
    <source>
        <strain evidence="3">CRL 75-36-700-3 / race SCCL</strain>
    </source>
</reference>
<dbReference type="Proteomes" id="UP000008783">
    <property type="component" value="Unassembled WGS sequence"/>
</dbReference>
<proteinExistence type="predicted"/>
<evidence type="ECO:0000256" key="1">
    <source>
        <dbReference type="SAM" id="MobiDB-lite"/>
    </source>
</evidence>
<feature type="region of interest" description="Disordered" evidence="1">
    <location>
        <begin position="1"/>
        <end position="74"/>
    </location>
</feature>
<reference key="1">
    <citation type="submission" date="2007-01" db="EMBL/GenBank/DDBJ databases">
        <title>The Genome Sequence of Puccinia graminis f. sp. tritici Strain CRL 75-36-700-3.</title>
        <authorList>
            <consortium name="The Broad Institute Genome Sequencing Platform"/>
            <person name="Birren B."/>
            <person name="Lander E."/>
            <person name="Galagan J."/>
            <person name="Nusbaum C."/>
            <person name="Devon K."/>
            <person name="Cuomo C."/>
            <person name="Jaffe D."/>
            <person name="Butler J."/>
            <person name="Alvarez P."/>
            <person name="Gnerre S."/>
            <person name="Grabherr M."/>
            <person name="Mauceli E."/>
            <person name="Brockman W."/>
            <person name="Young S."/>
            <person name="LaButti K."/>
            <person name="Sykes S."/>
            <person name="DeCaprio D."/>
            <person name="Crawford M."/>
            <person name="Koehrsen M."/>
            <person name="Engels R."/>
            <person name="Montgomery P."/>
            <person name="Pearson M."/>
            <person name="Howarth C."/>
            <person name="Larson L."/>
            <person name="White J."/>
            <person name="Zeng Q."/>
            <person name="Kodira C."/>
            <person name="Yandava C."/>
            <person name="Alvarado L."/>
            <person name="O'Leary S."/>
            <person name="Szabo L."/>
            <person name="Dean R."/>
            <person name="Schein J."/>
        </authorList>
    </citation>
    <scope>NUCLEOTIDE SEQUENCE</scope>
    <source>
        <strain>CRL 75-36-700-3</strain>
    </source>
</reference>
<dbReference type="InParanoid" id="E3L3Q6"/>
<gene>
    <name evidence="2" type="ORF">PGTG_16372</name>
</gene>
<feature type="compositionally biased region" description="Polar residues" evidence="1">
    <location>
        <begin position="30"/>
        <end position="45"/>
    </location>
</feature>
<dbReference type="HOGENOM" id="CLU_044243_2_0_1"/>
<protein>
    <submittedName>
        <fullName evidence="2">Uncharacterized protein</fullName>
    </submittedName>
</protein>
<dbReference type="AlphaFoldDB" id="E3L3Q6"/>